<dbReference type="NCBIfam" id="TIGR01499">
    <property type="entry name" value="folC"/>
    <property type="match status" value="1"/>
</dbReference>
<evidence type="ECO:0000313" key="9">
    <source>
        <dbReference type="EMBL" id="KND88432.1"/>
    </source>
</evidence>
<feature type="region of interest" description="Disordered" evidence="7">
    <location>
        <begin position="1021"/>
        <end position="1050"/>
    </location>
</feature>
<accession>A0A0L0N2X4</accession>
<keyword evidence="2" id="KW-0436">Ligase</keyword>
<dbReference type="UniPathway" id="UPA00850"/>
<reference evidence="9 10" key="1">
    <citation type="journal article" date="2015" name="BMC Genomics">
        <title>The genome of the truffle-parasite Tolypocladium ophioglossoides and the evolution of antifungal peptaibiotics.</title>
        <authorList>
            <person name="Quandt C.A."/>
            <person name="Bushley K.E."/>
            <person name="Spatafora J.W."/>
        </authorList>
    </citation>
    <scope>NUCLEOTIDE SEQUENCE [LARGE SCALE GENOMIC DNA]</scope>
    <source>
        <strain evidence="9 10">CBS 100239</strain>
    </source>
</reference>
<dbReference type="InterPro" id="IPR036615">
    <property type="entry name" value="Mur_ligase_C_dom_sf"/>
</dbReference>
<dbReference type="OrthoDB" id="5212574at2759"/>
<dbReference type="PANTHER" id="PTHR11136">
    <property type="entry name" value="FOLYLPOLYGLUTAMATE SYNTHASE-RELATED"/>
    <property type="match status" value="1"/>
</dbReference>
<evidence type="ECO:0000256" key="5">
    <source>
        <dbReference type="ARBA" id="ARBA00022840"/>
    </source>
</evidence>
<dbReference type="Gene3D" id="3.90.190.20">
    <property type="entry name" value="Mur ligase, C-terminal domain"/>
    <property type="match status" value="1"/>
</dbReference>
<evidence type="ECO:0000313" key="10">
    <source>
        <dbReference type="Proteomes" id="UP000036947"/>
    </source>
</evidence>
<protein>
    <submittedName>
        <fullName evidence="9">Putative dihydrofolate synthetase</fullName>
    </submittedName>
</protein>
<evidence type="ECO:0000259" key="8">
    <source>
        <dbReference type="Pfam" id="PF08245"/>
    </source>
</evidence>
<dbReference type="InterPro" id="IPR036565">
    <property type="entry name" value="Mur-like_cat_sf"/>
</dbReference>
<dbReference type="SUPFAM" id="SSF53623">
    <property type="entry name" value="MurD-like peptide ligases, catalytic domain"/>
    <property type="match status" value="1"/>
</dbReference>
<keyword evidence="10" id="KW-1185">Reference proteome</keyword>
<feature type="region of interest" description="Disordered" evidence="7">
    <location>
        <begin position="645"/>
        <end position="700"/>
    </location>
</feature>
<evidence type="ECO:0000256" key="2">
    <source>
        <dbReference type="ARBA" id="ARBA00022598"/>
    </source>
</evidence>
<dbReference type="GO" id="GO:0005829">
    <property type="term" value="C:cytosol"/>
    <property type="evidence" value="ECO:0007669"/>
    <property type="project" value="TreeGrafter"/>
</dbReference>
<evidence type="ECO:0000256" key="6">
    <source>
        <dbReference type="ARBA" id="ARBA00022842"/>
    </source>
</evidence>
<dbReference type="InterPro" id="IPR001645">
    <property type="entry name" value="Folylpolyglutamate_synth"/>
</dbReference>
<evidence type="ECO:0000256" key="3">
    <source>
        <dbReference type="ARBA" id="ARBA00022723"/>
    </source>
</evidence>
<proteinExistence type="inferred from homology"/>
<dbReference type="Gene3D" id="3.40.1190.10">
    <property type="entry name" value="Mur-like, catalytic domain"/>
    <property type="match status" value="1"/>
</dbReference>
<gene>
    <name evidence="9" type="ORF">TOPH_07010</name>
</gene>
<dbReference type="STRING" id="1163406.A0A0L0N2X4"/>
<dbReference type="Proteomes" id="UP000036947">
    <property type="component" value="Unassembled WGS sequence"/>
</dbReference>
<sequence length="1067" mass="117581">MPSAKEVKRALARIRAALPREKKVASAHRNIRLGLERITRVIPEEQSWTGVHVGGTNGKGSICALLAGMFRLSGISHGTFISPAIPERHNGVTVNGLYVNRRMYEMEMGHVEAAYRRVASGWRFTSGEDPGDLTPFELESATAFRVLDKMHVKYGIIEVGMGGATDATNAMRQKAVTVISKIDLDHQEYLGNTIEEIAKVKAGIMRPGVPCIVDHTNPSSVLGVLKAHAQSVGTQISPSSKAIPLLAGLDQDRFKLEDYEQQNLLCATLAFRHLFPHLDIDLNKLLATKPHLPGRKEHVNVTELTGGTRQQPILVDGAHNMLGVEALTTHVNNKVRQDDQPVTWVMGLSASKSKPFSKMIETLLRPQDNLAFVEYAPGPNDPPAAPADLGRSIAKEVLKDNAQLYDGEPDIATAVQWACEKAGEGPVIVTGSLYLIREFYKVRGVEQQRKIGTRRPGRAQLWHYTQLSQERALTPEEAREFKQARRHWYLSPLRNTTFREVQSGGRPLSPTVPDKIRRLQRAAAHHKRQADGYRSAITSIKNDLEAESTSEGSHAVDLGQSVGELKRRHEEHLKAYNAAMYKIRGHAAVPEKKYLSHEEIFGTPEKPKRRITSLLQNFEEDEIKEGSAEATASRKVLEQDVLQASRGFGGEDTPSRRPPTPASDDTPNHNRHRGQSRPRAGTSNEGQPLVDRIPGGRRPYFVPPHDTHTVKPKNNNAMHPTHLIVVCCHGIWLGGPSKGADEAEWLIAPFQRGETGTFARHAEEGVRCLAQSRADSILMFSGERGYVGTGLTERCGSGPTRNETETSEAQSYASLAAYNAYWNLLAPPVMDDDMMLEERALDSYHNVLLGLTRYRARFGAWPATLTLIGHAFKRPRLEAHCSAIGFPLGRVTLVGIDPPGLQGNTAARDGAAWALEEWARDPHGRGAALAGKRRARNPWGVWQGVFEREPGHHDTHPQNLAFSSLAPLGPSSTILARNSTSSPHHILTKPMPNTLIHPIIHHKPAVPIPPLRRVQDAPQTGLLGGRQQEGRQAAAGAEEDGARSRRTGKYWGRSGCRSVLHRERSVG</sequence>
<keyword evidence="3" id="KW-0479">Metal-binding</keyword>
<dbReference type="GO" id="GO:0046872">
    <property type="term" value="F:metal ion binding"/>
    <property type="evidence" value="ECO:0007669"/>
    <property type="project" value="UniProtKB-KW"/>
</dbReference>
<dbReference type="PANTHER" id="PTHR11136:SF0">
    <property type="entry name" value="DIHYDROFOLATE SYNTHETASE-RELATED"/>
    <property type="match status" value="1"/>
</dbReference>
<comment type="caution">
    <text evidence="9">The sequence shown here is derived from an EMBL/GenBank/DDBJ whole genome shotgun (WGS) entry which is preliminary data.</text>
</comment>
<dbReference type="SUPFAM" id="SSF53244">
    <property type="entry name" value="MurD-like peptide ligases, peptide-binding domain"/>
    <property type="match status" value="1"/>
</dbReference>
<keyword evidence="4" id="KW-0547">Nucleotide-binding</keyword>
<feature type="domain" description="Mur ligase central" evidence="8">
    <location>
        <begin position="53"/>
        <end position="206"/>
    </location>
</feature>
<dbReference type="AlphaFoldDB" id="A0A0L0N2X4"/>
<dbReference type="GO" id="GO:0004326">
    <property type="term" value="F:tetrahydrofolylpolyglutamate synthase activity"/>
    <property type="evidence" value="ECO:0007669"/>
    <property type="project" value="InterPro"/>
</dbReference>
<organism evidence="9 10">
    <name type="scientific">Tolypocladium ophioglossoides (strain CBS 100239)</name>
    <name type="common">Snaketongue truffleclub</name>
    <name type="synonym">Elaphocordyceps ophioglossoides</name>
    <dbReference type="NCBI Taxonomy" id="1163406"/>
    <lineage>
        <taxon>Eukaryota</taxon>
        <taxon>Fungi</taxon>
        <taxon>Dikarya</taxon>
        <taxon>Ascomycota</taxon>
        <taxon>Pezizomycotina</taxon>
        <taxon>Sordariomycetes</taxon>
        <taxon>Hypocreomycetidae</taxon>
        <taxon>Hypocreales</taxon>
        <taxon>Ophiocordycipitaceae</taxon>
        <taxon>Tolypocladium</taxon>
    </lineage>
</organism>
<comment type="similarity">
    <text evidence="1">Belongs to the folylpolyglutamate synthase family.</text>
</comment>
<evidence type="ECO:0000256" key="7">
    <source>
        <dbReference type="SAM" id="MobiDB-lite"/>
    </source>
</evidence>
<keyword evidence="5" id="KW-0067">ATP-binding</keyword>
<dbReference type="Pfam" id="PF08245">
    <property type="entry name" value="Mur_ligase_M"/>
    <property type="match status" value="1"/>
</dbReference>
<dbReference type="EMBL" id="LFRF01000026">
    <property type="protein sequence ID" value="KND88432.1"/>
    <property type="molecule type" value="Genomic_DNA"/>
</dbReference>
<dbReference type="InterPro" id="IPR013221">
    <property type="entry name" value="Mur_ligase_cen"/>
</dbReference>
<evidence type="ECO:0000256" key="1">
    <source>
        <dbReference type="ARBA" id="ARBA00008276"/>
    </source>
</evidence>
<dbReference type="GO" id="GO:0005524">
    <property type="term" value="F:ATP binding"/>
    <property type="evidence" value="ECO:0007669"/>
    <property type="project" value="UniProtKB-KW"/>
</dbReference>
<keyword evidence="6" id="KW-0460">Magnesium</keyword>
<dbReference type="GO" id="GO:0005739">
    <property type="term" value="C:mitochondrion"/>
    <property type="evidence" value="ECO:0007669"/>
    <property type="project" value="TreeGrafter"/>
</dbReference>
<name>A0A0L0N2X4_TOLOC</name>
<evidence type="ECO:0000256" key="4">
    <source>
        <dbReference type="ARBA" id="ARBA00022741"/>
    </source>
</evidence>
<dbReference type="GO" id="GO:0008841">
    <property type="term" value="F:dihydrofolate synthase activity"/>
    <property type="evidence" value="ECO:0007669"/>
    <property type="project" value="TreeGrafter"/>
</dbReference>